<comment type="subcellular location">
    <subcellularLocation>
        <location evidence="1">Nucleus</location>
    </subcellularLocation>
</comment>
<feature type="coiled-coil region" evidence="8">
    <location>
        <begin position="468"/>
        <end position="548"/>
    </location>
</feature>
<comment type="caution">
    <text evidence="10">The sequence shown here is derived from an EMBL/GenBank/DDBJ whole genome shotgun (WGS) entry which is preliminary data.</text>
</comment>
<feature type="compositionally biased region" description="Basic and acidic residues" evidence="9">
    <location>
        <begin position="33"/>
        <end position="48"/>
    </location>
</feature>
<feature type="compositionally biased region" description="Polar residues" evidence="9">
    <location>
        <begin position="1"/>
        <end position="30"/>
    </location>
</feature>
<evidence type="ECO:0000256" key="2">
    <source>
        <dbReference type="ARBA" id="ARBA00008029"/>
    </source>
</evidence>
<proteinExistence type="inferred from homology"/>
<feature type="region of interest" description="Disordered" evidence="9">
    <location>
        <begin position="301"/>
        <end position="320"/>
    </location>
</feature>
<dbReference type="Pfam" id="PF05557">
    <property type="entry name" value="MAD"/>
    <property type="match status" value="1"/>
</dbReference>
<dbReference type="Proteomes" id="UP001163828">
    <property type="component" value="Unassembled WGS sequence"/>
</dbReference>
<evidence type="ECO:0000256" key="3">
    <source>
        <dbReference type="ARBA" id="ARBA00022019"/>
    </source>
</evidence>
<dbReference type="SUPFAM" id="SSF75704">
    <property type="entry name" value="Mitotic arrest deficient-like 1, Mad1"/>
    <property type="match status" value="1"/>
</dbReference>
<evidence type="ECO:0000256" key="6">
    <source>
        <dbReference type="ARBA" id="ARBA00023242"/>
    </source>
</evidence>
<feature type="coiled-coil region" evidence="8">
    <location>
        <begin position="634"/>
        <end position="664"/>
    </location>
</feature>
<gene>
    <name evidence="10" type="ORF">F5050DRAFT_1758127</name>
</gene>
<keyword evidence="4" id="KW-0132">Cell division</keyword>
<protein>
    <recommendedName>
        <fullName evidence="3">Spindle assembly checkpoint component MAD1</fullName>
    </recommendedName>
</protein>
<evidence type="ECO:0000256" key="5">
    <source>
        <dbReference type="ARBA" id="ARBA00022776"/>
    </source>
</evidence>
<dbReference type="Gene3D" id="6.10.250.90">
    <property type="match status" value="1"/>
</dbReference>
<keyword evidence="8" id="KW-0175">Coiled coil</keyword>
<feature type="region of interest" description="Disordered" evidence="9">
    <location>
        <begin position="1"/>
        <end position="56"/>
    </location>
</feature>
<sequence>MTSNTSLTSSASKTGTIGLSVTNSNPSTTRGGLKRDRDTFSSQLERDSSLPNTKRHLRTTLNNTLSAAAVERKLAILQTNCADLEKKVRERDQRLDLLEKDRRWLHDRETEEREARDTEGKEARQREAQLKHDLDAARTSLANLEVSHAELSDVHAELKRSHKHETDLLRTQLEELQKQSIFLEARVDEEKNAAKVAASKFASELASSTSASSLSQSTSSAPDTDHRLLTAELKRQATYLRQLESTNARLNADVVVLKSDNAVLRERNVAVEVLKEENRGLESRLKMKEVEVKKLVRKVEESRQDHRLSSSRRSSIASLPLNPSTLSTHLGLDDDDLNNAELDAQDLAHPSVKETSELASLRLAHAALLDQHGNTVAELAAVKREKDALLQEVSFDKNLAVPEVQSPNIAISNLQIQLRLKNEELGAALTELTFLEAAVARLTSDFSSSSIVTNSVAEAQVKHYKGLLDDAKRLNSDLRSEIENLLVKLKQYGEKDIGLEEKNEKTSQLVHEELSKARTELESEQAKRQELERSLDTVEQELFDLRGEVAGGRHIPPNTRVLEMKDNPHAEWETSRTAVLERLKGENQALLKRLTDVETALKEADVAKASKGAISQSLAKQSQFDEGVSALVPRESLELVVKEKEELEDVLQQKEKRLLRLQQIFKAKSGEFREAIESIMGVKLAFYPNGQVRVTSLFDLNASFVFGPDKSVKTNQTEPGRMNMQLVATGEGGPQDLPNMMRYWIETEACIPGFLASVTLECYESSKRTHAV</sequence>
<keyword evidence="5" id="KW-0498">Mitosis</keyword>
<organism evidence="10 11">
    <name type="scientific">Lentinula boryana</name>
    <dbReference type="NCBI Taxonomy" id="40481"/>
    <lineage>
        <taxon>Eukaryota</taxon>
        <taxon>Fungi</taxon>
        <taxon>Dikarya</taxon>
        <taxon>Basidiomycota</taxon>
        <taxon>Agaricomycotina</taxon>
        <taxon>Agaricomycetes</taxon>
        <taxon>Agaricomycetidae</taxon>
        <taxon>Agaricales</taxon>
        <taxon>Marasmiineae</taxon>
        <taxon>Omphalotaceae</taxon>
        <taxon>Lentinula</taxon>
    </lineage>
</organism>
<feature type="coiled-coil region" evidence="8">
    <location>
        <begin position="67"/>
        <end position="101"/>
    </location>
</feature>
<evidence type="ECO:0000256" key="9">
    <source>
        <dbReference type="SAM" id="MobiDB-lite"/>
    </source>
</evidence>
<feature type="coiled-coil region" evidence="8">
    <location>
        <begin position="159"/>
        <end position="193"/>
    </location>
</feature>
<name>A0ABQ8QDP2_9AGAR</name>
<dbReference type="PANTHER" id="PTHR23168:SF0">
    <property type="entry name" value="MITOTIC SPINDLE ASSEMBLY CHECKPOINT PROTEIN MAD1"/>
    <property type="match status" value="1"/>
</dbReference>
<reference evidence="10" key="1">
    <citation type="submission" date="2022-08" db="EMBL/GenBank/DDBJ databases">
        <authorList>
            <consortium name="DOE Joint Genome Institute"/>
            <person name="Min B."/>
            <person name="Riley R."/>
            <person name="Sierra-Patev S."/>
            <person name="Naranjo-Ortiz M."/>
            <person name="Looney B."/>
            <person name="Konkel Z."/>
            <person name="Slot J.C."/>
            <person name="Sakamoto Y."/>
            <person name="Steenwyk J.L."/>
            <person name="Rokas A."/>
            <person name="Carro J."/>
            <person name="Camarero S."/>
            <person name="Ferreira P."/>
            <person name="Molpeceres G."/>
            <person name="Ruiz-Duenas F.J."/>
            <person name="Serrano A."/>
            <person name="Henrissat B."/>
            <person name="Drula E."/>
            <person name="Hughes K.W."/>
            <person name="Mata J.L."/>
            <person name="Ishikawa N.K."/>
            <person name="Vargas-Isla R."/>
            <person name="Ushijima S."/>
            <person name="Smith C.A."/>
            <person name="Ahrendt S."/>
            <person name="Andreopoulos W."/>
            <person name="He G."/>
            <person name="Labutti K."/>
            <person name="Lipzen A."/>
            <person name="Ng V."/>
            <person name="Sandor L."/>
            <person name="Barry K."/>
            <person name="Martinez A.T."/>
            <person name="Xiao Y."/>
            <person name="Gibbons J.G."/>
            <person name="Terashima K."/>
            <person name="Hibbett D.S."/>
            <person name="Grigoriev I.V."/>
        </authorList>
    </citation>
    <scope>NUCLEOTIDE SEQUENCE</scope>
    <source>
        <strain evidence="10">TFB10827</strain>
    </source>
</reference>
<dbReference type="PANTHER" id="PTHR23168">
    <property type="entry name" value="MITOTIC SPINDLE ASSEMBLY CHECKPOINT PROTEIN MAD1 MITOTIC ARREST DEFICIENT-LIKE PROTEIN 1"/>
    <property type="match status" value="1"/>
</dbReference>
<keyword evidence="7" id="KW-0131">Cell cycle</keyword>
<keyword evidence="6" id="KW-0539">Nucleus</keyword>
<evidence type="ECO:0000313" key="10">
    <source>
        <dbReference type="EMBL" id="KAJ3996641.1"/>
    </source>
</evidence>
<keyword evidence="11" id="KW-1185">Reference proteome</keyword>
<evidence type="ECO:0000256" key="8">
    <source>
        <dbReference type="SAM" id="Coils"/>
    </source>
</evidence>
<accession>A0ABQ8QDP2</accession>
<dbReference type="InterPro" id="IPR008672">
    <property type="entry name" value="Mad1"/>
</dbReference>
<dbReference type="Gene3D" id="3.30.457.60">
    <property type="match status" value="1"/>
</dbReference>
<dbReference type="EMBL" id="MU790606">
    <property type="protein sequence ID" value="KAJ3996641.1"/>
    <property type="molecule type" value="Genomic_DNA"/>
</dbReference>
<evidence type="ECO:0000256" key="4">
    <source>
        <dbReference type="ARBA" id="ARBA00022618"/>
    </source>
</evidence>
<evidence type="ECO:0000256" key="7">
    <source>
        <dbReference type="ARBA" id="ARBA00023306"/>
    </source>
</evidence>
<comment type="similarity">
    <text evidence="2">Belongs to the MAD1 family.</text>
</comment>
<evidence type="ECO:0000256" key="1">
    <source>
        <dbReference type="ARBA" id="ARBA00004123"/>
    </source>
</evidence>
<evidence type="ECO:0000313" key="11">
    <source>
        <dbReference type="Proteomes" id="UP001163828"/>
    </source>
</evidence>
<feature type="region of interest" description="Disordered" evidence="9">
    <location>
        <begin position="108"/>
        <end position="128"/>
    </location>
</feature>